<evidence type="ECO:0000313" key="8">
    <source>
        <dbReference type="EMBL" id="OGY45883.1"/>
    </source>
</evidence>
<keyword evidence="5 6" id="KW-0694">RNA-binding</keyword>
<evidence type="ECO:0000256" key="3">
    <source>
        <dbReference type="ARBA" id="ARBA00022759"/>
    </source>
</evidence>
<sequence>MLKKPYRLSRQKDFGRLKHSGRSFFCPSFRLRCLANNSTHSRFAVVVSTKISKKAVVRNRLRRQILEIIRLNLDKIKPGNDIIIAVNQKALGLTSAQLASEFLSALKKNFLLNG</sequence>
<dbReference type="HAMAP" id="MF_00227">
    <property type="entry name" value="RNase_P"/>
    <property type="match status" value="1"/>
</dbReference>
<evidence type="ECO:0000313" key="9">
    <source>
        <dbReference type="Proteomes" id="UP000178240"/>
    </source>
</evidence>
<organism evidence="8 9">
    <name type="scientific">Candidatus Buchananbacteria bacterium RIFCSPHIGHO2_01_FULL_44_11</name>
    <dbReference type="NCBI Taxonomy" id="1797535"/>
    <lineage>
        <taxon>Bacteria</taxon>
        <taxon>Candidatus Buchananiibacteriota</taxon>
    </lineage>
</organism>
<dbReference type="SUPFAM" id="SSF54211">
    <property type="entry name" value="Ribosomal protein S5 domain 2-like"/>
    <property type="match status" value="1"/>
</dbReference>
<dbReference type="Gene3D" id="3.30.230.10">
    <property type="match status" value="1"/>
</dbReference>
<dbReference type="AlphaFoldDB" id="A0A1G1Y0J9"/>
<evidence type="ECO:0000256" key="1">
    <source>
        <dbReference type="ARBA" id="ARBA00022694"/>
    </source>
</evidence>
<evidence type="ECO:0000256" key="2">
    <source>
        <dbReference type="ARBA" id="ARBA00022722"/>
    </source>
</evidence>
<evidence type="ECO:0000256" key="6">
    <source>
        <dbReference type="HAMAP-Rule" id="MF_00227"/>
    </source>
</evidence>
<dbReference type="InterPro" id="IPR014721">
    <property type="entry name" value="Ribsml_uS5_D2-typ_fold_subgr"/>
</dbReference>
<comment type="function">
    <text evidence="6">RNaseP catalyzes the removal of the 5'-leader sequence from pre-tRNA to produce the mature 5'-terminus. It can also cleave other RNA substrates such as 4.5S RNA. The protein component plays an auxiliary but essential role in vivo by binding to the 5'-leader sequence and broadening the substrate specificity of the ribozyme.</text>
</comment>
<proteinExistence type="inferred from homology"/>
<dbReference type="Pfam" id="PF00825">
    <property type="entry name" value="Ribonuclease_P"/>
    <property type="match status" value="1"/>
</dbReference>
<comment type="catalytic activity">
    <reaction evidence="6">
        <text>Endonucleolytic cleavage of RNA, removing 5'-extranucleotides from tRNA precursor.</text>
        <dbReference type="EC" id="3.1.26.5"/>
    </reaction>
</comment>
<protein>
    <recommendedName>
        <fullName evidence="6 7">Ribonuclease P protein component</fullName>
        <shortName evidence="6">RNase P protein</shortName>
        <shortName evidence="6">RNaseP protein</shortName>
        <ecNumber evidence="6 7">3.1.26.5</ecNumber>
    </recommendedName>
    <alternativeName>
        <fullName evidence="6">Protein C5</fullName>
    </alternativeName>
</protein>
<evidence type="ECO:0000256" key="7">
    <source>
        <dbReference type="NCBIfam" id="TIGR00188"/>
    </source>
</evidence>
<gene>
    <name evidence="6" type="primary">rnpA</name>
    <name evidence="8" type="ORF">A2744_00850</name>
</gene>
<dbReference type="NCBIfam" id="TIGR00188">
    <property type="entry name" value="rnpA"/>
    <property type="match status" value="1"/>
</dbReference>
<dbReference type="GO" id="GO:0004526">
    <property type="term" value="F:ribonuclease P activity"/>
    <property type="evidence" value="ECO:0007669"/>
    <property type="project" value="UniProtKB-UniRule"/>
</dbReference>
<keyword evidence="1 6" id="KW-0819">tRNA processing</keyword>
<dbReference type="GO" id="GO:0042781">
    <property type="term" value="F:3'-tRNA processing endoribonuclease activity"/>
    <property type="evidence" value="ECO:0007669"/>
    <property type="project" value="TreeGrafter"/>
</dbReference>
<dbReference type="PANTHER" id="PTHR33992">
    <property type="entry name" value="RIBONUCLEASE P PROTEIN COMPONENT"/>
    <property type="match status" value="1"/>
</dbReference>
<comment type="similarity">
    <text evidence="6">Belongs to the RnpA family.</text>
</comment>
<dbReference type="InterPro" id="IPR020568">
    <property type="entry name" value="Ribosomal_Su5_D2-typ_SF"/>
</dbReference>
<comment type="subunit">
    <text evidence="6">Consists of a catalytic RNA component (M1 or rnpB) and a protein subunit.</text>
</comment>
<dbReference type="STRING" id="1797535.A2744_00850"/>
<reference evidence="8 9" key="1">
    <citation type="journal article" date="2016" name="Nat. Commun.">
        <title>Thousands of microbial genomes shed light on interconnected biogeochemical processes in an aquifer system.</title>
        <authorList>
            <person name="Anantharaman K."/>
            <person name="Brown C.T."/>
            <person name="Hug L.A."/>
            <person name="Sharon I."/>
            <person name="Castelle C.J."/>
            <person name="Probst A.J."/>
            <person name="Thomas B.C."/>
            <person name="Singh A."/>
            <person name="Wilkins M.J."/>
            <person name="Karaoz U."/>
            <person name="Brodie E.L."/>
            <person name="Williams K.H."/>
            <person name="Hubbard S.S."/>
            <person name="Banfield J.F."/>
        </authorList>
    </citation>
    <scope>NUCLEOTIDE SEQUENCE [LARGE SCALE GENOMIC DNA]</scope>
</reference>
<dbReference type="GO" id="GO:0000049">
    <property type="term" value="F:tRNA binding"/>
    <property type="evidence" value="ECO:0007669"/>
    <property type="project" value="UniProtKB-UniRule"/>
</dbReference>
<dbReference type="Proteomes" id="UP000178240">
    <property type="component" value="Unassembled WGS sequence"/>
</dbReference>
<dbReference type="PANTHER" id="PTHR33992:SF1">
    <property type="entry name" value="RIBONUCLEASE P PROTEIN COMPONENT"/>
    <property type="match status" value="1"/>
</dbReference>
<dbReference type="GO" id="GO:0001682">
    <property type="term" value="P:tRNA 5'-leader removal"/>
    <property type="evidence" value="ECO:0007669"/>
    <property type="project" value="UniProtKB-UniRule"/>
</dbReference>
<dbReference type="EMBL" id="MHIE01000010">
    <property type="protein sequence ID" value="OGY45883.1"/>
    <property type="molecule type" value="Genomic_DNA"/>
</dbReference>
<keyword evidence="2 6" id="KW-0540">Nuclease</keyword>
<accession>A0A1G1Y0J9</accession>
<dbReference type="InterPro" id="IPR000100">
    <property type="entry name" value="RNase_P"/>
</dbReference>
<dbReference type="EC" id="3.1.26.5" evidence="6 7"/>
<evidence type="ECO:0000256" key="5">
    <source>
        <dbReference type="ARBA" id="ARBA00022884"/>
    </source>
</evidence>
<comment type="caution">
    <text evidence="8">The sequence shown here is derived from an EMBL/GenBank/DDBJ whole genome shotgun (WGS) entry which is preliminary data.</text>
</comment>
<keyword evidence="3 6" id="KW-0255">Endonuclease</keyword>
<evidence type="ECO:0000256" key="4">
    <source>
        <dbReference type="ARBA" id="ARBA00022801"/>
    </source>
</evidence>
<dbReference type="GO" id="GO:0030677">
    <property type="term" value="C:ribonuclease P complex"/>
    <property type="evidence" value="ECO:0007669"/>
    <property type="project" value="TreeGrafter"/>
</dbReference>
<keyword evidence="4 6" id="KW-0378">Hydrolase</keyword>
<name>A0A1G1Y0J9_9BACT</name>